<accession>A0A0G4INP4</accession>
<dbReference type="AlphaFoldDB" id="A0A0G4INP4"/>
<feature type="transmembrane region" description="Helical" evidence="1">
    <location>
        <begin position="30"/>
        <end position="54"/>
    </location>
</feature>
<keyword evidence="1" id="KW-1133">Transmembrane helix</keyword>
<dbReference type="Proteomes" id="UP000039324">
    <property type="component" value="Unassembled WGS sequence"/>
</dbReference>
<name>A0A0G4INP4_PLABS</name>
<gene>
    <name evidence="2" type="ORF">PBRA_005542</name>
</gene>
<sequence length="144" mass="15971">MAGRGDVVVKDGMGMKTAFSYWLGMELNGAIAASFITAISFIVIAIGTWICCCLNRRQHREELHVRRQELLVRREERLVHLLAVSGATLPEDAKAQLASQVATLVLPSEGMLSRNCKEPGTGPFHRLVPGSERRLKFYANAFLM</sequence>
<protein>
    <submittedName>
        <fullName evidence="2">Uncharacterized protein</fullName>
    </submittedName>
</protein>
<keyword evidence="1" id="KW-0472">Membrane</keyword>
<evidence type="ECO:0000313" key="2">
    <source>
        <dbReference type="EMBL" id="CEO96938.1"/>
    </source>
</evidence>
<dbReference type="EMBL" id="CDSF01000077">
    <property type="protein sequence ID" value="CEO96938.1"/>
    <property type="molecule type" value="Genomic_DNA"/>
</dbReference>
<organism evidence="2 3">
    <name type="scientific">Plasmodiophora brassicae</name>
    <name type="common">Clubroot disease agent</name>
    <dbReference type="NCBI Taxonomy" id="37360"/>
    <lineage>
        <taxon>Eukaryota</taxon>
        <taxon>Sar</taxon>
        <taxon>Rhizaria</taxon>
        <taxon>Endomyxa</taxon>
        <taxon>Phytomyxea</taxon>
        <taxon>Plasmodiophorida</taxon>
        <taxon>Plasmodiophoridae</taxon>
        <taxon>Plasmodiophora</taxon>
    </lineage>
</organism>
<evidence type="ECO:0000313" key="3">
    <source>
        <dbReference type="Proteomes" id="UP000039324"/>
    </source>
</evidence>
<keyword evidence="3" id="KW-1185">Reference proteome</keyword>
<keyword evidence="1" id="KW-0812">Transmembrane</keyword>
<evidence type="ECO:0000256" key="1">
    <source>
        <dbReference type="SAM" id="Phobius"/>
    </source>
</evidence>
<proteinExistence type="predicted"/>
<reference evidence="2 3" key="1">
    <citation type="submission" date="2015-02" db="EMBL/GenBank/DDBJ databases">
        <authorList>
            <person name="Chooi Y.-H."/>
        </authorList>
    </citation>
    <scope>NUCLEOTIDE SEQUENCE [LARGE SCALE GENOMIC DNA]</scope>
    <source>
        <strain evidence="2">E3</strain>
    </source>
</reference>